<evidence type="ECO:0000313" key="1">
    <source>
        <dbReference type="EMBL" id="KAA8628169.1"/>
    </source>
</evidence>
<sequence length="199" mass="22911">MALSRVILECRSHYVNTIKAMRDVLENELAWDCFGPTDHKLGNYILEQSDGSILIWVRYTTVFELQPQEQGDTDCKFAWRDIGRIVAALDKAMTEHKRSASEVPKSSIFRAILPERFIVDKFQLVKFFFSEGAHSHREVKLESYNASPMVDFNGVQRPHGVIDTEFRVMFDSKGMAKLVVRTAHKSSLWPSEHVYELEA</sequence>
<gene>
    <name evidence="1" type="ORF">SMACR_06392</name>
</gene>
<name>A0A8S8ZES7_SORMA</name>
<reference evidence="1 2" key="1">
    <citation type="submission" date="2017-07" db="EMBL/GenBank/DDBJ databases">
        <title>Genome sequence of the Sordaria macrospora wild type strain R19027.</title>
        <authorList>
            <person name="Nowrousian M."/>
            <person name="Teichert I."/>
            <person name="Kueck U."/>
        </authorList>
    </citation>
    <scope>NUCLEOTIDE SEQUENCE [LARGE SCALE GENOMIC DNA]</scope>
    <source>
        <strain evidence="1 2">R19027</strain>
        <tissue evidence="1">Mycelium</tissue>
    </source>
</reference>
<dbReference type="VEuPathDB" id="FungiDB:SMAC_06392"/>
<dbReference type="EMBL" id="NMPR01000202">
    <property type="protein sequence ID" value="KAA8628169.1"/>
    <property type="molecule type" value="Genomic_DNA"/>
</dbReference>
<evidence type="ECO:0000313" key="2">
    <source>
        <dbReference type="Proteomes" id="UP000433876"/>
    </source>
</evidence>
<organism evidence="1 2">
    <name type="scientific">Sordaria macrospora</name>
    <dbReference type="NCBI Taxonomy" id="5147"/>
    <lineage>
        <taxon>Eukaryota</taxon>
        <taxon>Fungi</taxon>
        <taxon>Dikarya</taxon>
        <taxon>Ascomycota</taxon>
        <taxon>Pezizomycotina</taxon>
        <taxon>Sordariomycetes</taxon>
        <taxon>Sordariomycetidae</taxon>
        <taxon>Sordariales</taxon>
        <taxon>Sordariaceae</taxon>
        <taxon>Sordaria</taxon>
    </lineage>
</organism>
<accession>A0A8S8ZES7</accession>
<comment type="caution">
    <text evidence="1">The sequence shown here is derived from an EMBL/GenBank/DDBJ whole genome shotgun (WGS) entry which is preliminary data.</text>
</comment>
<dbReference type="AlphaFoldDB" id="A0A8S8ZES7"/>
<proteinExistence type="predicted"/>
<protein>
    <submittedName>
        <fullName evidence="1">Uncharacterized protein</fullName>
    </submittedName>
</protein>
<dbReference type="Proteomes" id="UP000433876">
    <property type="component" value="Unassembled WGS sequence"/>
</dbReference>